<sequence>MMQAFLSPSLHDASDLAPRRQRTGFMLLADMMQFSLEESLGSPTSALSACPWIVRVVPGCAGDLASLEGKIYRHRANERTRFTAFAFRLQVEAAPVTHVNLLRLCFGTHQLCRTNLAKPSLGDLFGRTPIML</sequence>
<name>A0A0G4MJ83_VERLO</name>
<reference evidence="3 4" key="1">
    <citation type="submission" date="2015-05" db="EMBL/GenBank/DDBJ databases">
        <authorList>
            <person name="Fogelqvist Johan"/>
        </authorList>
    </citation>
    <scope>NUCLEOTIDE SEQUENCE [LARGE SCALE GENOMIC DNA]</scope>
    <source>
        <strain evidence="1">VL1</strain>
        <strain evidence="2">VL2</strain>
    </source>
</reference>
<dbReference type="Proteomes" id="UP000044602">
    <property type="component" value="Unassembled WGS sequence"/>
</dbReference>
<evidence type="ECO:0000313" key="4">
    <source>
        <dbReference type="Proteomes" id="UP000045706"/>
    </source>
</evidence>
<organism evidence="2 4">
    <name type="scientific">Verticillium longisporum</name>
    <name type="common">Verticillium dahliae var. longisporum</name>
    <dbReference type="NCBI Taxonomy" id="100787"/>
    <lineage>
        <taxon>Eukaryota</taxon>
        <taxon>Fungi</taxon>
        <taxon>Dikarya</taxon>
        <taxon>Ascomycota</taxon>
        <taxon>Pezizomycotina</taxon>
        <taxon>Sordariomycetes</taxon>
        <taxon>Hypocreomycetidae</taxon>
        <taxon>Glomerellales</taxon>
        <taxon>Plectosphaerellaceae</taxon>
        <taxon>Verticillium</taxon>
    </lineage>
</organism>
<proteinExistence type="predicted"/>
<gene>
    <name evidence="1" type="ORF">BN1708_005252</name>
    <name evidence="2" type="ORF">BN1723_004029</name>
</gene>
<accession>A0A0G4MJ83</accession>
<dbReference type="Proteomes" id="UP000045706">
    <property type="component" value="Unassembled WGS sequence"/>
</dbReference>
<protein>
    <submittedName>
        <fullName evidence="2">Uncharacterized protein</fullName>
    </submittedName>
</protein>
<evidence type="ECO:0000313" key="1">
    <source>
        <dbReference type="EMBL" id="CRK30810.1"/>
    </source>
</evidence>
<dbReference type="AlphaFoldDB" id="A0A0G4MJ83"/>
<dbReference type="EMBL" id="CVQH01021529">
    <property type="protein sequence ID" value="CRK30810.1"/>
    <property type="molecule type" value="Genomic_DNA"/>
</dbReference>
<evidence type="ECO:0000313" key="3">
    <source>
        <dbReference type="Proteomes" id="UP000044602"/>
    </source>
</evidence>
<evidence type="ECO:0000313" key="2">
    <source>
        <dbReference type="EMBL" id="CRK34358.1"/>
    </source>
</evidence>
<keyword evidence="3" id="KW-1185">Reference proteome</keyword>
<dbReference type="EMBL" id="CVQI01026668">
    <property type="protein sequence ID" value="CRK34358.1"/>
    <property type="molecule type" value="Genomic_DNA"/>
</dbReference>